<evidence type="ECO:0000256" key="1">
    <source>
        <dbReference type="SAM" id="MobiDB-lite"/>
    </source>
</evidence>
<evidence type="ECO:0000313" key="2">
    <source>
        <dbReference type="EMBL" id="KAG6922394.1"/>
    </source>
</evidence>
<evidence type="ECO:0000313" key="3">
    <source>
        <dbReference type="Proteomes" id="UP000765507"/>
    </source>
</evidence>
<dbReference type="Proteomes" id="UP000765507">
    <property type="component" value="Unassembled WGS sequence"/>
</dbReference>
<keyword evidence="3" id="KW-1185">Reference proteome</keyword>
<gene>
    <name evidence="2" type="primary">BICDL2</name>
    <name evidence="2" type="ORF">G0U57_002690</name>
</gene>
<dbReference type="EMBL" id="JAHGAV010001331">
    <property type="protein sequence ID" value="KAG6922394.1"/>
    <property type="molecule type" value="Genomic_DNA"/>
</dbReference>
<reference evidence="2 3" key="1">
    <citation type="journal article" date="2020" name="G3 (Bethesda)">
        <title>Draft Genome of the Common Snapping Turtle, Chelydra serpentina, a Model for Phenotypic Plasticity in Reptiles.</title>
        <authorList>
            <person name="Das D."/>
            <person name="Singh S.K."/>
            <person name="Bierstedt J."/>
            <person name="Erickson A."/>
            <person name="Galli G.L.J."/>
            <person name="Crossley D.A. 2nd"/>
            <person name="Rhen T."/>
        </authorList>
    </citation>
    <scope>NUCLEOTIDE SEQUENCE [LARGE SCALE GENOMIC DNA]</scope>
    <source>
        <strain evidence="2">KW</strain>
    </source>
</reference>
<accession>A0A8T1S1B9</accession>
<name>A0A8T1S1B9_CHESE</name>
<organism evidence="2 3">
    <name type="scientific">Chelydra serpentina</name>
    <name type="common">Snapping turtle</name>
    <name type="synonym">Testudo serpentina</name>
    <dbReference type="NCBI Taxonomy" id="8475"/>
    <lineage>
        <taxon>Eukaryota</taxon>
        <taxon>Metazoa</taxon>
        <taxon>Chordata</taxon>
        <taxon>Craniata</taxon>
        <taxon>Vertebrata</taxon>
        <taxon>Euteleostomi</taxon>
        <taxon>Archelosauria</taxon>
        <taxon>Testudinata</taxon>
        <taxon>Testudines</taxon>
        <taxon>Cryptodira</taxon>
        <taxon>Durocryptodira</taxon>
        <taxon>Americhelydia</taxon>
        <taxon>Chelydroidea</taxon>
        <taxon>Chelydridae</taxon>
        <taxon>Chelydra</taxon>
    </lineage>
</organism>
<proteinExistence type="predicted"/>
<protein>
    <submittedName>
        <fullName evidence="2">BICD family like cargo adaptor 2</fullName>
    </submittedName>
</protein>
<dbReference type="AlphaFoldDB" id="A0A8T1S1B9"/>
<comment type="caution">
    <text evidence="2">The sequence shown here is derived from an EMBL/GenBank/DDBJ whole genome shotgun (WGS) entry which is preliminary data.</text>
</comment>
<sequence>MEFIIKQQLKLQRQQEGIPTSPPAPSRTPAQAKTSPFFRRGNSAPNGTSFLSLFKKS</sequence>
<feature type="region of interest" description="Disordered" evidence="1">
    <location>
        <begin position="9"/>
        <end position="57"/>
    </location>
</feature>